<dbReference type="PANTHER" id="PTHR18964">
    <property type="entry name" value="ROK (REPRESSOR, ORF, KINASE) FAMILY"/>
    <property type="match status" value="1"/>
</dbReference>
<comment type="caution">
    <text evidence="9">The sequence shown here is derived from an EMBL/GenBank/DDBJ whole genome shotgun (WGS) entry which is preliminary data.</text>
</comment>
<evidence type="ECO:0000313" key="10">
    <source>
        <dbReference type="Proteomes" id="UP001428817"/>
    </source>
</evidence>
<comment type="similarity">
    <text evidence="1">Belongs to the ROK (NagC/XylR) family.</text>
</comment>
<gene>
    <name evidence="9" type="ORF">GCM10023321_05080</name>
</gene>
<evidence type="ECO:0000256" key="6">
    <source>
        <dbReference type="ARBA" id="ARBA00022777"/>
    </source>
</evidence>
<protein>
    <recommendedName>
        <fullName evidence="3">Glucokinase</fullName>
        <ecNumber evidence="2">2.7.1.2</ecNumber>
    </recommendedName>
    <alternativeName>
        <fullName evidence="8">Glucose kinase</fullName>
    </alternativeName>
</protein>
<keyword evidence="6" id="KW-0418">Kinase</keyword>
<organism evidence="9 10">
    <name type="scientific">Pseudonocardia eucalypti</name>
    <dbReference type="NCBI Taxonomy" id="648755"/>
    <lineage>
        <taxon>Bacteria</taxon>
        <taxon>Bacillati</taxon>
        <taxon>Actinomycetota</taxon>
        <taxon>Actinomycetes</taxon>
        <taxon>Pseudonocardiales</taxon>
        <taxon>Pseudonocardiaceae</taxon>
        <taxon>Pseudonocardia</taxon>
    </lineage>
</organism>
<evidence type="ECO:0000256" key="2">
    <source>
        <dbReference type="ARBA" id="ARBA00012323"/>
    </source>
</evidence>
<dbReference type="EMBL" id="BAABJP010000001">
    <property type="protein sequence ID" value="GAA5146118.1"/>
    <property type="molecule type" value="Genomic_DNA"/>
</dbReference>
<dbReference type="RefSeq" id="WP_185058755.1">
    <property type="nucleotide sequence ID" value="NZ_BAABJP010000001.1"/>
</dbReference>
<proteinExistence type="inferred from homology"/>
<evidence type="ECO:0000256" key="7">
    <source>
        <dbReference type="ARBA" id="ARBA00022840"/>
    </source>
</evidence>
<dbReference type="InterPro" id="IPR043129">
    <property type="entry name" value="ATPase_NBD"/>
</dbReference>
<evidence type="ECO:0000256" key="1">
    <source>
        <dbReference type="ARBA" id="ARBA00006479"/>
    </source>
</evidence>
<dbReference type="Gene3D" id="3.30.420.40">
    <property type="match status" value="2"/>
</dbReference>
<dbReference type="EC" id="2.7.1.2" evidence="2"/>
<dbReference type="InterPro" id="IPR004654">
    <property type="entry name" value="ROK_glcA"/>
</dbReference>
<keyword evidence="7" id="KW-0067">ATP-binding</keyword>
<name>A0ABP9PH66_9PSEU</name>
<evidence type="ECO:0000256" key="5">
    <source>
        <dbReference type="ARBA" id="ARBA00022741"/>
    </source>
</evidence>
<keyword evidence="10" id="KW-1185">Reference proteome</keyword>
<dbReference type="InterPro" id="IPR000600">
    <property type="entry name" value="ROK"/>
</dbReference>
<keyword evidence="5" id="KW-0547">Nucleotide-binding</keyword>
<evidence type="ECO:0000256" key="8">
    <source>
        <dbReference type="ARBA" id="ARBA00032386"/>
    </source>
</evidence>
<dbReference type="NCBIfam" id="TIGR00744">
    <property type="entry name" value="ROK_glcA_fam"/>
    <property type="match status" value="1"/>
</dbReference>
<dbReference type="InterPro" id="IPR049874">
    <property type="entry name" value="ROK_cs"/>
</dbReference>
<evidence type="ECO:0000256" key="4">
    <source>
        <dbReference type="ARBA" id="ARBA00022679"/>
    </source>
</evidence>
<dbReference type="PROSITE" id="PS01125">
    <property type="entry name" value="ROK"/>
    <property type="match status" value="1"/>
</dbReference>
<dbReference type="Pfam" id="PF00480">
    <property type="entry name" value="ROK"/>
    <property type="match status" value="1"/>
</dbReference>
<dbReference type="Proteomes" id="UP001428817">
    <property type="component" value="Unassembled WGS sequence"/>
</dbReference>
<dbReference type="SUPFAM" id="SSF53067">
    <property type="entry name" value="Actin-like ATPase domain"/>
    <property type="match status" value="1"/>
</dbReference>
<reference evidence="10" key="1">
    <citation type="journal article" date="2019" name="Int. J. Syst. Evol. Microbiol.">
        <title>The Global Catalogue of Microorganisms (GCM) 10K type strain sequencing project: providing services to taxonomists for standard genome sequencing and annotation.</title>
        <authorList>
            <consortium name="The Broad Institute Genomics Platform"/>
            <consortium name="The Broad Institute Genome Sequencing Center for Infectious Disease"/>
            <person name="Wu L."/>
            <person name="Ma J."/>
        </authorList>
    </citation>
    <scope>NUCLEOTIDE SEQUENCE [LARGE SCALE GENOMIC DNA]</scope>
    <source>
        <strain evidence="10">JCM 18303</strain>
    </source>
</reference>
<evidence type="ECO:0000313" key="9">
    <source>
        <dbReference type="EMBL" id="GAA5146118.1"/>
    </source>
</evidence>
<sequence length="315" mass="32684">MGLVIGVDIGGTKVAAAVVDEDGNMIEKARVDTPAQTAGSVNDAIAELVGKLHARHEVDAVGMGAPGFVAADRSTVRFTPNLPWRAEPLGAEMSERLGLPVVVENDANCAAWAEMRFGAARGERNVVVLTIGTGLGGGVIIEGRLLRGEYGVAAEVGHMNVVIEGGLRCGCGNRGCWEMYGSGRALVREAREMARISPSLSLRMLELADGDPEKITGPEVTQAAREGDPAALEAFRVVAGSIGFGVADLAAILDPAVFVIGGGVAAAGEMLREPIERAFHERLTARGQRPTARLVLAKLGGEAGIVGAADLTRHP</sequence>
<evidence type="ECO:0000256" key="3">
    <source>
        <dbReference type="ARBA" id="ARBA00014701"/>
    </source>
</evidence>
<keyword evidence="4" id="KW-0808">Transferase</keyword>
<accession>A0ABP9PH66</accession>
<dbReference type="PANTHER" id="PTHR18964:SF173">
    <property type="entry name" value="GLUCOKINASE"/>
    <property type="match status" value="1"/>
</dbReference>